<protein>
    <recommendedName>
        <fullName evidence="12">Transposase</fullName>
    </recommendedName>
</protein>
<dbReference type="InterPro" id="IPR025525">
    <property type="entry name" value="hAT-like_transposase_RNase-H"/>
</dbReference>
<name>A0ABC9BTU0_9POAL</name>
<evidence type="ECO:0000256" key="5">
    <source>
        <dbReference type="ARBA" id="ARBA00023125"/>
    </source>
</evidence>
<accession>A0ABC9BTU0</accession>
<evidence type="ECO:0000259" key="8">
    <source>
        <dbReference type="Pfam" id="PF05699"/>
    </source>
</evidence>
<keyword evidence="11" id="KW-1185">Reference proteome</keyword>
<keyword evidence="5" id="KW-0238">DNA-binding</keyword>
<evidence type="ECO:0000256" key="3">
    <source>
        <dbReference type="ARBA" id="ARBA00022771"/>
    </source>
</evidence>
<evidence type="ECO:0000256" key="7">
    <source>
        <dbReference type="SAM" id="MobiDB-lite"/>
    </source>
</evidence>
<sequence>MDNVDEHDSDDMQAEAGLSSDGAPRFRNKKSVAWDLDKCKPQLVKGVIQRPSTEVWKDFIPLYAEGERKVMAAECVSCHKRLNANRNTRYLNQHNQTCPARGRTIINQDELSSVLANVEVQISEHGGKFLKCSSGGRTRVGRRISASPTTKETGPEDQNKSPAQTGHSISRKFDQEASCQELTKMIILHGHPLSIVEHEEMRSFAKSLNPEFDMASSTDVEEYSSILFQKLKADLHQKIAVSSHRVSLSASLFSHGSKASVKYLCLSVHFVDSDWKLQRRIIKFGVFQSSTTNLDRMIHLKEARVLDCEGGPFNLIWKAIRDWGLDQKLLSLTSVGDIRSNEQFSKLKDFLNQRKCLPIGGALYNIVCVDDVLNSIVSEEQPLLHLVGDILEKFIQAHMSSSLSQHQLIEVMTNMSLRCPQEDAKLWHKICFGLEVLLHFKKAFPSEELLSAKDIKTVESVCNILRAFYHVFDVLCGPVCPTANVYFNELWIIRTTLEEEASTDHTELASMVLEMQEAFNKYWQNSYVWLSAPAVLDPRFKFSFIEFRLKQAFGTNAAKYVSIIRDTIWELFLEYCTAVDEPRVDRSNCDSGGVKVGGLYKHSLKDWDEHVSAQTRGQVLTELDKYLDDCLLPRKDDFDVLNWWMDNSTKYPTLSIMARDILAIPASAVHCQAALSNEGLVVHKQWCKLNIKMIEALVCIRDWIK</sequence>
<evidence type="ECO:0008006" key="12">
    <source>
        <dbReference type="Google" id="ProtNLM"/>
    </source>
</evidence>
<gene>
    <name evidence="10" type="ORF">URODEC1_LOCUS68808</name>
</gene>
<comment type="subcellular location">
    <subcellularLocation>
        <location evidence="1">Nucleus</location>
    </subcellularLocation>
</comment>
<dbReference type="EMBL" id="OZ075137">
    <property type="protein sequence ID" value="CAL5008070.1"/>
    <property type="molecule type" value="Genomic_DNA"/>
</dbReference>
<evidence type="ECO:0000313" key="11">
    <source>
        <dbReference type="Proteomes" id="UP001497457"/>
    </source>
</evidence>
<evidence type="ECO:0000256" key="4">
    <source>
        <dbReference type="ARBA" id="ARBA00022833"/>
    </source>
</evidence>
<feature type="domain" description="HAT C-terminal dimerisation" evidence="8">
    <location>
        <begin position="622"/>
        <end position="704"/>
    </location>
</feature>
<evidence type="ECO:0000259" key="9">
    <source>
        <dbReference type="Pfam" id="PF14372"/>
    </source>
</evidence>
<feature type="domain" description="hAT-like transposase RNase-H fold" evidence="9">
    <location>
        <begin position="478"/>
        <end position="575"/>
    </location>
</feature>
<dbReference type="PANTHER" id="PTHR46481:SF10">
    <property type="entry name" value="ZINC FINGER BED DOMAIN-CONTAINING PROTEIN 39"/>
    <property type="match status" value="1"/>
</dbReference>
<dbReference type="SUPFAM" id="SSF53098">
    <property type="entry name" value="Ribonuclease H-like"/>
    <property type="match status" value="1"/>
</dbReference>
<dbReference type="InterPro" id="IPR012337">
    <property type="entry name" value="RNaseH-like_sf"/>
</dbReference>
<evidence type="ECO:0000256" key="6">
    <source>
        <dbReference type="ARBA" id="ARBA00023242"/>
    </source>
</evidence>
<dbReference type="Pfam" id="PF05699">
    <property type="entry name" value="Dimer_Tnp_hAT"/>
    <property type="match status" value="1"/>
</dbReference>
<dbReference type="Pfam" id="PF14372">
    <property type="entry name" value="hAT-like_RNase-H"/>
    <property type="match status" value="1"/>
</dbReference>
<organism evidence="10 11">
    <name type="scientific">Urochloa decumbens</name>
    <dbReference type="NCBI Taxonomy" id="240449"/>
    <lineage>
        <taxon>Eukaryota</taxon>
        <taxon>Viridiplantae</taxon>
        <taxon>Streptophyta</taxon>
        <taxon>Embryophyta</taxon>
        <taxon>Tracheophyta</taxon>
        <taxon>Spermatophyta</taxon>
        <taxon>Magnoliopsida</taxon>
        <taxon>Liliopsida</taxon>
        <taxon>Poales</taxon>
        <taxon>Poaceae</taxon>
        <taxon>PACMAD clade</taxon>
        <taxon>Panicoideae</taxon>
        <taxon>Panicodae</taxon>
        <taxon>Paniceae</taxon>
        <taxon>Melinidinae</taxon>
        <taxon>Urochloa</taxon>
    </lineage>
</organism>
<dbReference type="GO" id="GO:0003677">
    <property type="term" value="F:DNA binding"/>
    <property type="evidence" value="ECO:0007669"/>
    <property type="project" value="UniProtKB-KW"/>
</dbReference>
<dbReference type="Proteomes" id="UP001497457">
    <property type="component" value="Chromosome 27b"/>
</dbReference>
<keyword evidence="2" id="KW-0479">Metal-binding</keyword>
<proteinExistence type="predicted"/>
<feature type="region of interest" description="Disordered" evidence="7">
    <location>
        <begin position="133"/>
        <end position="171"/>
    </location>
</feature>
<evidence type="ECO:0000313" key="10">
    <source>
        <dbReference type="EMBL" id="CAL5008070.1"/>
    </source>
</evidence>
<dbReference type="PANTHER" id="PTHR46481">
    <property type="entry name" value="ZINC FINGER BED DOMAIN-CONTAINING PROTEIN 4"/>
    <property type="match status" value="1"/>
</dbReference>
<dbReference type="AlphaFoldDB" id="A0ABC9BTU0"/>
<keyword evidence="4" id="KW-0862">Zinc</keyword>
<evidence type="ECO:0000256" key="2">
    <source>
        <dbReference type="ARBA" id="ARBA00022723"/>
    </source>
</evidence>
<dbReference type="GO" id="GO:0008270">
    <property type="term" value="F:zinc ion binding"/>
    <property type="evidence" value="ECO:0007669"/>
    <property type="project" value="UniProtKB-KW"/>
</dbReference>
<evidence type="ECO:0000256" key="1">
    <source>
        <dbReference type="ARBA" id="ARBA00004123"/>
    </source>
</evidence>
<dbReference type="InterPro" id="IPR052035">
    <property type="entry name" value="ZnF_BED_domain_contain"/>
</dbReference>
<dbReference type="GO" id="GO:0005634">
    <property type="term" value="C:nucleus"/>
    <property type="evidence" value="ECO:0007669"/>
    <property type="project" value="UniProtKB-SubCell"/>
</dbReference>
<reference evidence="10" key="1">
    <citation type="submission" date="2024-10" db="EMBL/GenBank/DDBJ databases">
        <authorList>
            <person name="Ryan C."/>
        </authorList>
    </citation>
    <scope>NUCLEOTIDE SEQUENCE [LARGE SCALE GENOMIC DNA]</scope>
</reference>
<feature type="region of interest" description="Disordered" evidence="7">
    <location>
        <begin position="1"/>
        <end position="24"/>
    </location>
</feature>
<dbReference type="InterPro" id="IPR008906">
    <property type="entry name" value="HATC_C_dom"/>
</dbReference>
<keyword evidence="3" id="KW-0863">Zinc-finger</keyword>
<keyword evidence="6" id="KW-0539">Nucleus</keyword>